<keyword evidence="2" id="KW-0436">Ligase</keyword>
<dbReference type="PANTHER" id="PTHR39323:SF1">
    <property type="entry name" value="BLR1149 PROTEIN"/>
    <property type="match status" value="1"/>
</dbReference>
<dbReference type="GO" id="GO:0016787">
    <property type="term" value="F:hydrolase activity"/>
    <property type="evidence" value="ECO:0007669"/>
    <property type="project" value="UniProtKB-KW"/>
</dbReference>
<dbReference type="PANTHER" id="PTHR39323">
    <property type="entry name" value="BLR1149 PROTEIN"/>
    <property type="match status" value="1"/>
</dbReference>
<feature type="domain" description="Calcineurin-like phosphoesterase" evidence="1">
    <location>
        <begin position="27"/>
        <end position="148"/>
    </location>
</feature>
<dbReference type="PIRSF" id="PIRSF000887">
    <property type="entry name" value="Pesterase_MJ0037"/>
    <property type="match status" value="1"/>
</dbReference>
<dbReference type="GO" id="GO:0016874">
    <property type="term" value="F:ligase activity"/>
    <property type="evidence" value="ECO:0007669"/>
    <property type="project" value="UniProtKB-KW"/>
</dbReference>
<keyword evidence="2" id="KW-0378">Hydrolase</keyword>
<dbReference type="Pfam" id="PF00149">
    <property type="entry name" value="Metallophos"/>
    <property type="match status" value="1"/>
</dbReference>
<keyword evidence="2" id="KW-0255">Endonuclease</keyword>
<dbReference type="EC" id="3.1.-.-" evidence="2"/>
<gene>
    <name evidence="2" type="primary">pdeM</name>
    <name evidence="2" type="ORF">KW502_00665</name>
</gene>
<keyword evidence="2" id="KW-0540">Nuclease</keyword>
<dbReference type="InterPro" id="IPR024173">
    <property type="entry name" value="Pesterase_MJ0037-like"/>
</dbReference>
<protein>
    <submittedName>
        <fullName evidence="2">Ligase-associated DNA damage response endonuclease PdeM</fullName>
        <ecNumber evidence="2">3.1.-.-</ecNumber>
    </submittedName>
</protein>
<dbReference type="GO" id="GO:0004519">
    <property type="term" value="F:endonuclease activity"/>
    <property type="evidence" value="ECO:0007669"/>
    <property type="project" value="UniProtKB-KW"/>
</dbReference>
<reference evidence="2 3" key="1">
    <citation type="submission" date="2021-07" db="EMBL/GenBank/DDBJ databases">
        <title>Mesonia aestuariivivens sp. nov., isolated from a tidal flat.</title>
        <authorList>
            <person name="Kim Y.-O."/>
            <person name="Yoon J.-H."/>
        </authorList>
    </citation>
    <scope>NUCLEOTIDE SEQUENCE [LARGE SCALE GENOMIC DNA]</scope>
    <source>
        <strain evidence="2 3">JHPTF-M18</strain>
    </source>
</reference>
<dbReference type="EMBL" id="JAHWDF010000001">
    <property type="protein sequence ID" value="MBW2960309.1"/>
    <property type="molecule type" value="Genomic_DNA"/>
</dbReference>
<dbReference type="InterPro" id="IPR004843">
    <property type="entry name" value="Calcineurin-like_PHP"/>
</dbReference>
<comment type="caution">
    <text evidence="2">The sequence shown here is derived from an EMBL/GenBank/DDBJ whole genome shotgun (WGS) entry which is preliminary data.</text>
</comment>
<dbReference type="RefSeq" id="WP_219038598.1">
    <property type="nucleotide sequence ID" value="NZ_JAHWDF010000001.1"/>
</dbReference>
<accession>A0ABS6VXJ1</accession>
<evidence type="ECO:0000313" key="3">
    <source>
        <dbReference type="Proteomes" id="UP000719267"/>
    </source>
</evidence>
<dbReference type="NCBIfam" id="TIGR04123">
    <property type="entry name" value="P_estr_lig_assc"/>
    <property type="match status" value="1"/>
</dbReference>
<organism evidence="2 3">
    <name type="scientific">Mesonia aestuariivivens</name>
    <dbReference type="NCBI Taxonomy" id="2796128"/>
    <lineage>
        <taxon>Bacteria</taxon>
        <taxon>Pseudomonadati</taxon>
        <taxon>Bacteroidota</taxon>
        <taxon>Flavobacteriia</taxon>
        <taxon>Flavobacteriales</taxon>
        <taxon>Flavobacteriaceae</taxon>
        <taxon>Mesonia</taxon>
    </lineage>
</organism>
<proteinExistence type="predicted"/>
<keyword evidence="3" id="KW-1185">Reference proteome</keyword>
<name>A0ABS6VXJ1_9FLAO</name>
<sequence>MYTITIKNNHFQLSCSGVAFWEEQQTLLIADVHLGKISHFRKHGSAVPHLAIQKNFDRLNESVEQFQPEKVIFLGDLFHSVLNAEWNLFEHWLQQQKAEVILIAGNHDIISPIHYEDLGMKIHQELLIDKFRLTHHPEEQEGSFNICGHIHPGYHLVGLAKQHLKLKCFFRSENQLILPAFGEFTGCFVMKPEKQDEVYVCANAKVIQVN</sequence>
<evidence type="ECO:0000259" key="1">
    <source>
        <dbReference type="Pfam" id="PF00149"/>
    </source>
</evidence>
<dbReference type="Proteomes" id="UP000719267">
    <property type="component" value="Unassembled WGS sequence"/>
</dbReference>
<dbReference type="InterPro" id="IPR026336">
    <property type="entry name" value="PdeM-like"/>
</dbReference>
<evidence type="ECO:0000313" key="2">
    <source>
        <dbReference type="EMBL" id="MBW2960309.1"/>
    </source>
</evidence>